<dbReference type="STRING" id="1664069.BGLY_4517"/>
<dbReference type="EMBL" id="CP035232">
    <property type="protein sequence ID" value="QAT67488.1"/>
    <property type="molecule type" value="Genomic_DNA"/>
</dbReference>
<reference evidence="2 5" key="1">
    <citation type="journal article" date="2015" name="Int. J. Syst. Evol. Microbiol.">
        <title>Bacillus glycinifermentans sp. nov., isolated from fermented soybean paste.</title>
        <authorList>
            <person name="Kim S.J."/>
            <person name="Dunlap C.A."/>
            <person name="Kwon S.W."/>
            <person name="Rooney A.P."/>
        </authorList>
    </citation>
    <scope>NUCLEOTIDE SEQUENCE [LARGE SCALE GENOMIC DNA]</scope>
    <source>
        <strain evidence="2 5">GO-13</strain>
    </source>
</reference>
<keyword evidence="1" id="KW-0812">Transmembrane</keyword>
<organism evidence="2 5">
    <name type="scientific">Bacillus glycinifermentans</name>
    <dbReference type="NCBI Taxonomy" id="1664069"/>
    <lineage>
        <taxon>Bacteria</taxon>
        <taxon>Bacillati</taxon>
        <taxon>Bacillota</taxon>
        <taxon>Bacilli</taxon>
        <taxon>Bacillales</taxon>
        <taxon>Bacillaceae</taxon>
        <taxon>Bacillus</taxon>
    </lineage>
</organism>
<keyword evidence="1" id="KW-0472">Membrane</keyword>
<accession>A0A0J6E5I1</accession>
<evidence type="ECO:0000313" key="5">
    <source>
        <dbReference type="Proteomes" id="UP000036168"/>
    </source>
</evidence>
<reference evidence="3 7" key="4">
    <citation type="submission" date="2023-03" db="EMBL/GenBank/DDBJ databases">
        <title>Agriculturally important microbes genome sequencing.</title>
        <authorList>
            <person name="Dunlap C."/>
        </authorList>
    </citation>
    <scope>NUCLEOTIDE SEQUENCE [LARGE SCALE GENOMIC DNA]</scope>
    <source>
        <strain evidence="3 7">CBP-3203</strain>
    </source>
</reference>
<dbReference type="RefSeq" id="WP_046129408.1">
    <property type="nucleotide sequence ID" value="NZ_CP023481.1"/>
</dbReference>
<dbReference type="Pfam" id="PF12459">
    <property type="entry name" value="DltX"/>
    <property type="match status" value="1"/>
</dbReference>
<dbReference type="InterPro" id="IPR021008">
    <property type="entry name" value="DltX"/>
</dbReference>
<evidence type="ECO:0000313" key="4">
    <source>
        <dbReference type="EMBL" id="QAT67488.1"/>
    </source>
</evidence>
<protein>
    <submittedName>
        <fullName evidence="2">Cytochrome C</fullName>
    </submittedName>
    <submittedName>
        <fullName evidence="3">Teichoic acid D-Ala incorporation-associated protein DltX</fullName>
    </submittedName>
</protein>
<dbReference type="KEGG" id="bgy:BGLY_4517"/>
<dbReference type="AlphaFoldDB" id="A0A0J6E5I1"/>
<evidence type="ECO:0000313" key="2">
    <source>
        <dbReference type="EMBL" id="KRT90133.1"/>
    </source>
</evidence>
<dbReference type="Proteomes" id="UP000036168">
    <property type="component" value="Unassembled WGS sequence"/>
</dbReference>
<evidence type="ECO:0000256" key="1">
    <source>
        <dbReference type="SAM" id="Phobius"/>
    </source>
</evidence>
<keyword evidence="1" id="KW-1133">Transmembrane helix</keyword>
<evidence type="ECO:0000313" key="7">
    <source>
        <dbReference type="Proteomes" id="UP001341297"/>
    </source>
</evidence>
<accession>A0A0J6EPS2</accession>
<dbReference type="EMBL" id="JARRTL010000006">
    <property type="protein sequence ID" value="MEC0483816.1"/>
    <property type="molecule type" value="Genomic_DNA"/>
</dbReference>
<feature type="transmembrane region" description="Helical" evidence="1">
    <location>
        <begin position="21"/>
        <end position="39"/>
    </location>
</feature>
<evidence type="ECO:0000313" key="3">
    <source>
        <dbReference type="EMBL" id="MEC0483816.1"/>
    </source>
</evidence>
<sequence>MLTKLKMLYEKTTMKWLLNTSYYFLILLLLFLIYGFHTANTGSYIYNDF</sequence>
<dbReference type="EMBL" id="LECW02000045">
    <property type="protein sequence ID" value="KRT90133.1"/>
    <property type="molecule type" value="Genomic_DNA"/>
</dbReference>
<gene>
    <name evidence="4" type="primary">dltX</name>
    <name evidence="2" type="ORF">AB447_206000</name>
    <name evidence="4" type="ORF">EQZ20_23125</name>
    <name evidence="3" type="ORF">P8828_02985</name>
</gene>
<evidence type="ECO:0000313" key="6">
    <source>
        <dbReference type="Proteomes" id="UP000288675"/>
    </source>
</evidence>
<keyword evidence="7" id="KW-1185">Reference proteome</keyword>
<dbReference type="Proteomes" id="UP001341297">
    <property type="component" value="Unassembled WGS sequence"/>
</dbReference>
<name>A0A0J6E5I1_9BACI</name>
<dbReference type="GeneID" id="82855569"/>
<proteinExistence type="predicted"/>
<reference evidence="4 6" key="3">
    <citation type="submission" date="2019-01" db="EMBL/GenBank/DDBJ databases">
        <title>Genome sequence of Bacillus glycinifermentans SRCM103574.</title>
        <authorList>
            <person name="Kong H.-J."/>
            <person name="Jeong S.-Y."/>
            <person name="Jeong D.-Y."/>
        </authorList>
    </citation>
    <scope>NUCLEOTIDE SEQUENCE [LARGE SCALE GENOMIC DNA]</scope>
    <source>
        <strain evidence="4 6">SRCM103574</strain>
    </source>
</reference>
<reference evidence="2" key="2">
    <citation type="submission" date="2015-10" db="EMBL/GenBank/DDBJ databases">
        <authorList>
            <person name="Dunlap C."/>
        </authorList>
    </citation>
    <scope>NUCLEOTIDE SEQUENCE</scope>
    <source>
        <strain evidence="2">GO-13</strain>
    </source>
</reference>
<dbReference type="PATRIC" id="fig|1664069.3.peg.3157"/>
<dbReference type="Proteomes" id="UP000288675">
    <property type="component" value="Chromosome"/>
</dbReference>